<keyword evidence="3" id="KW-1185">Reference proteome</keyword>
<gene>
    <name evidence="2" type="ORF">RFI_29252</name>
</gene>
<name>X6M3U2_RETFI</name>
<evidence type="ECO:0000256" key="1">
    <source>
        <dbReference type="SAM" id="MobiDB-lite"/>
    </source>
</evidence>
<dbReference type="AlphaFoldDB" id="X6M3U2"/>
<reference evidence="2 3" key="1">
    <citation type="journal article" date="2013" name="Curr. Biol.">
        <title>The Genome of the Foraminiferan Reticulomyxa filosa.</title>
        <authorList>
            <person name="Glockner G."/>
            <person name="Hulsmann N."/>
            <person name="Schleicher M."/>
            <person name="Noegel A.A."/>
            <person name="Eichinger L."/>
            <person name="Gallinger C."/>
            <person name="Pawlowski J."/>
            <person name="Sierra R."/>
            <person name="Euteneuer U."/>
            <person name="Pillet L."/>
            <person name="Moustafa A."/>
            <person name="Platzer M."/>
            <person name="Groth M."/>
            <person name="Szafranski K."/>
            <person name="Schliwa M."/>
        </authorList>
    </citation>
    <scope>NUCLEOTIDE SEQUENCE [LARGE SCALE GENOMIC DNA]</scope>
</reference>
<sequence>MIETETKQNNNNKNSDNNIKKKYNEISYLLKRAASSSMNDGNHNNQSTVTLSNAVTTTAQDIDRHDAKERERLLDLKHESVGGYFRHESDNTMSESSLTSDNITFTGISELSLWTLKVMTHPNIKHMPPKCVFHSKTNNTITLLQKNKCIFSNSGKATRTFRLTSPVSINNKESIPLEISTNTDTSSSIGKS</sequence>
<feature type="region of interest" description="Disordered" evidence="1">
    <location>
        <begin position="1"/>
        <end position="20"/>
    </location>
</feature>
<accession>X6M3U2</accession>
<evidence type="ECO:0000313" key="3">
    <source>
        <dbReference type="Proteomes" id="UP000023152"/>
    </source>
</evidence>
<organism evidence="2 3">
    <name type="scientific">Reticulomyxa filosa</name>
    <dbReference type="NCBI Taxonomy" id="46433"/>
    <lineage>
        <taxon>Eukaryota</taxon>
        <taxon>Sar</taxon>
        <taxon>Rhizaria</taxon>
        <taxon>Retaria</taxon>
        <taxon>Foraminifera</taxon>
        <taxon>Monothalamids</taxon>
        <taxon>Reticulomyxidae</taxon>
        <taxon>Reticulomyxa</taxon>
    </lineage>
</organism>
<comment type="caution">
    <text evidence="2">The sequence shown here is derived from an EMBL/GenBank/DDBJ whole genome shotgun (WGS) entry which is preliminary data.</text>
</comment>
<protein>
    <submittedName>
        <fullName evidence="2">Uncharacterized protein</fullName>
    </submittedName>
</protein>
<dbReference type="EMBL" id="ASPP01025328">
    <property type="protein sequence ID" value="ETO08137.1"/>
    <property type="molecule type" value="Genomic_DNA"/>
</dbReference>
<proteinExistence type="predicted"/>
<feature type="compositionally biased region" description="Low complexity" evidence="1">
    <location>
        <begin position="7"/>
        <end position="17"/>
    </location>
</feature>
<evidence type="ECO:0000313" key="2">
    <source>
        <dbReference type="EMBL" id="ETO08137.1"/>
    </source>
</evidence>
<dbReference type="Proteomes" id="UP000023152">
    <property type="component" value="Unassembled WGS sequence"/>
</dbReference>